<evidence type="ECO:0000313" key="3">
    <source>
        <dbReference type="Proteomes" id="UP001310594"/>
    </source>
</evidence>
<evidence type="ECO:0000256" key="1">
    <source>
        <dbReference type="SAM" id="MobiDB-lite"/>
    </source>
</evidence>
<dbReference type="EMBL" id="JAVRQU010000008">
    <property type="protein sequence ID" value="KAK5699783.1"/>
    <property type="molecule type" value="Genomic_DNA"/>
</dbReference>
<proteinExistence type="predicted"/>
<feature type="region of interest" description="Disordered" evidence="1">
    <location>
        <begin position="246"/>
        <end position="279"/>
    </location>
</feature>
<feature type="compositionally biased region" description="Acidic residues" evidence="1">
    <location>
        <begin position="270"/>
        <end position="279"/>
    </location>
</feature>
<accession>A0AAN7WAZ0</accession>
<gene>
    <name evidence="2" type="ORF">LTR97_005914</name>
</gene>
<comment type="caution">
    <text evidence="2">The sequence shown here is derived from an EMBL/GenBank/DDBJ whole genome shotgun (WGS) entry which is preliminary data.</text>
</comment>
<sequence>MALNPRRPFGDITPSFIKAASKKATRTETTSTKVTSKKTTTKNYASNETAVEGNFTAKKTAAEETAIDRIATKEKTIKTTADLVLEFELDLYKKREPKKKTAKHDFKIHEDIEIYEDPEPVIDSYCTGPTSVSPAVVERINFINYLATKDMGRNPNCERYDPVSGMMVGEIIDEFAEMFGSLGAPWANLEEYDSYVWEMELLRNREESMAIWDLEDCVLPTEEPFAEWEDDNDSGVGLPTEEPFAEWEEGNDSVHVKESDLPQSLSTEEPFAEWEEEDDSGSLHALLLKEREHQALEDAERAEWEERVNWKE</sequence>
<evidence type="ECO:0000313" key="2">
    <source>
        <dbReference type="EMBL" id="KAK5699783.1"/>
    </source>
</evidence>
<reference evidence="2" key="1">
    <citation type="submission" date="2023-08" db="EMBL/GenBank/DDBJ databases">
        <title>Black Yeasts Isolated from many extreme environments.</title>
        <authorList>
            <person name="Coleine C."/>
            <person name="Stajich J.E."/>
            <person name="Selbmann L."/>
        </authorList>
    </citation>
    <scope>NUCLEOTIDE SEQUENCE</scope>
    <source>
        <strain evidence="2">CCFEE 5810</strain>
    </source>
</reference>
<dbReference type="Proteomes" id="UP001310594">
    <property type="component" value="Unassembled WGS sequence"/>
</dbReference>
<protein>
    <submittedName>
        <fullName evidence="2">Uncharacterized protein</fullName>
    </submittedName>
</protein>
<dbReference type="AlphaFoldDB" id="A0AAN7WAZ0"/>
<organism evidence="2 3">
    <name type="scientific">Elasticomyces elasticus</name>
    <dbReference type="NCBI Taxonomy" id="574655"/>
    <lineage>
        <taxon>Eukaryota</taxon>
        <taxon>Fungi</taxon>
        <taxon>Dikarya</taxon>
        <taxon>Ascomycota</taxon>
        <taxon>Pezizomycotina</taxon>
        <taxon>Dothideomycetes</taxon>
        <taxon>Dothideomycetidae</taxon>
        <taxon>Mycosphaerellales</taxon>
        <taxon>Teratosphaeriaceae</taxon>
        <taxon>Elasticomyces</taxon>
    </lineage>
</organism>
<name>A0AAN7WAZ0_9PEZI</name>